<evidence type="ECO:0000313" key="7">
    <source>
        <dbReference type="Proteomes" id="UP000663942"/>
    </source>
</evidence>
<evidence type="ECO:0000256" key="4">
    <source>
        <dbReference type="ARBA" id="ARBA00023172"/>
    </source>
</evidence>
<comment type="similarity">
    <text evidence="1">Belongs to the 'phage' integrase family.</text>
</comment>
<dbReference type="Gene3D" id="1.10.443.10">
    <property type="entry name" value="Intergrase catalytic core"/>
    <property type="match status" value="1"/>
</dbReference>
<accession>A0ABX7SR82</accession>
<evidence type="ECO:0000256" key="3">
    <source>
        <dbReference type="ARBA" id="ARBA00023125"/>
    </source>
</evidence>
<proteinExistence type="inferred from homology"/>
<dbReference type="Gene3D" id="1.10.150.130">
    <property type="match status" value="1"/>
</dbReference>
<keyword evidence="2" id="KW-0229">DNA integration</keyword>
<dbReference type="PROSITE" id="PS51898">
    <property type="entry name" value="TYR_RECOMBINASE"/>
    <property type="match status" value="1"/>
</dbReference>
<dbReference type="InterPro" id="IPR002104">
    <property type="entry name" value="Integrase_catalytic"/>
</dbReference>
<reference evidence="6 7" key="1">
    <citation type="submission" date="2020-09" db="EMBL/GenBank/DDBJ databases">
        <title>Brevundimonas sp. LVF1 isolated from an oligotrophic pond in Goettingen, Germany.</title>
        <authorList>
            <person name="Friedrich I."/>
            <person name="Klassen A."/>
            <person name="Neubauer H."/>
            <person name="Schneider D."/>
            <person name="Hertel R."/>
            <person name="Daniel R."/>
        </authorList>
    </citation>
    <scope>NUCLEOTIDE SEQUENCE [LARGE SCALE GENOMIC DNA]</scope>
    <source>
        <strain evidence="6 7">LVF1</strain>
    </source>
</reference>
<gene>
    <name evidence="6" type="ORF">IFE19_01005</name>
</gene>
<dbReference type="EMBL" id="CP062006">
    <property type="protein sequence ID" value="QTC89410.1"/>
    <property type="molecule type" value="Genomic_DNA"/>
</dbReference>
<evidence type="ECO:0000256" key="1">
    <source>
        <dbReference type="ARBA" id="ARBA00008857"/>
    </source>
</evidence>
<dbReference type="InterPro" id="IPR011010">
    <property type="entry name" value="DNA_brk_join_enz"/>
</dbReference>
<dbReference type="PANTHER" id="PTHR30349">
    <property type="entry name" value="PHAGE INTEGRASE-RELATED"/>
    <property type="match status" value="1"/>
</dbReference>
<dbReference type="Pfam" id="PF00589">
    <property type="entry name" value="Phage_integrase"/>
    <property type="match status" value="1"/>
</dbReference>
<sequence>MDSVYRVVAKSGAVYLYAWKGKGAPRLHAEPGSAAFVEELAAALATRKTGDKSKMLSLTHMWFASDAWTKPREKGGMADSTKKNWKPFVKAIQNHFGPLRIAQFDRATTIRPHIKRWLDKNWSDHPRQADMAKQVLSALLTYAVDNDMLTSNPCIGMKNRYSSNRADRIWTPEHLMALAEKAPAHVMFAARLAALTGLRQGDLLRLSWGHISDLAIDLPSTSKTGKGALIPMYGELSALLKEIPKVSTIVLTNSDGLPWKTGFGSSWNKALIAAKLNGADLHFHDFRGTAATRMYLAGLSKREIAEATAWDEESVDRIIRRYVTRDALLRERIAKLDQNGRRTETEKSAEKS</sequence>
<feature type="domain" description="Tyr recombinase" evidence="5">
    <location>
        <begin position="165"/>
        <end position="338"/>
    </location>
</feature>
<keyword evidence="4" id="KW-0233">DNA recombination</keyword>
<dbReference type="InterPro" id="IPR010998">
    <property type="entry name" value="Integrase_recombinase_N"/>
</dbReference>
<name>A0ABX7SR82_9CAUL</name>
<dbReference type="PANTHER" id="PTHR30349:SF64">
    <property type="entry name" value="PROPHAGE INTEGRASE INTD-RELATED"/>
    <property type="match status" value="1"/>
</dbReference>
<dbReference type="SUPFAM" id="SSF56349">
    <property type="entry name" value="DNA breaking-rejoining enzymes"/>
    <property type="match status" value="1"/>
</dbReference>
<keyword evidence="7" id="KW-1185">Reference proteome</keyword>
<evidence type="ECO:0000256" key="2">
    <source>
        <dbReference type="ARBA" id="ARBA00022908"/>
    </source>
</evidence>
<dbReference type="Proteomes" id="UP000663942">
    <property type="component" value="Chromosome"/>
</dbReference>
<organism evidence="6 7">
    <name type="scientific">Brevundimonas pondensis</name>
    <dbReference type="NCBI Taxonomy" id="2774189"/>
    <lineage>
        <taxon>Bacteria</taxon>
        <taxon>Pseudomonadati</taxon>
        <taxon>Pseudomonadota</taxon>
        <taxon>Alphaproteobacteria</taxon>
        <taxon>Caulobacterales</taxon>
        <taxon>Caulobacteraceae</taxon>
        <taxon>Brevundimonas</taxon>
    </lineage>
</organism>
<evidence type="ECO:0000259" key="5">
    <source>
        <dbReference type="PROSITE" id="PS51898"/>
    </source>
</evidence>
<dbReference type="InterPro" id="IPR050090">
    <property type="entry name" value="Tyrosine_recombinase_XerCD"/>
</dbReference>
<dbReference type="InterPro" id="IPR013762">
    <property type="entry name" value="Integrase-like_cat_sf"/>
</dbReference>
<evidence type="ECO:0000313" key="6">
    <source>
        <dbReference type="EMBL" id="QTC89410.1"/>
    </source>
</evidence>
<keyword evidence="3" id="KW-0238">DNA-binding</keyword>
<protein>
    <submittedName>
        <fullName evidence="6">Tyrosine-type recombinase/integrase</fullName>
    </submittedName>
</protein>